<dbReference type="Gene3D" id="2.170.150.80">
    <property type="entry name" value="NAC domain"/>
    <property type="match status" value="1"/>
</dbReference>
<protein>
    <submittedName>
        <fullName evidence="7">No apical meristem (NAM) protein</fullName>
    </submittedName>
</protein>
<evidence type="ECO:0000256" key="1">
    <source>
        <dbReference type="ARBA" id="ARBA00023015"/>
    </source>
</evidence>
<feature type="domain" description="NAC" evidence="6">
    <location>
        <begin position="1"/>
        <end position="96"/>
    </location>
</feature>
<feature type="region of interest" description="Disordered" evidence="5">
    <location>
        <begin position="301"/>
        <end position="353"/>
    </location>
</feature>
<dbReference type="PANTHER" id="PTHR31719:SF43">
    <property type="entry name" value="NAC TRANSCRIPTION FACTOR 56"/>
    <property type="match status" value="1"/>
</dbReference>
<dbReference type="EMBL" id="AWWV01011269">
    <property type="protein sequence ID" value="OMO73190.1"/>
    <property type="molecule type" value="Genomic_DNA"/>
</dbReference>
<comment type="caution">
    <text evidence="7">The sequence shown here is derived from an EMBL/GenBank/DDBJ whole genome shotgun (WGS) entry which is preliminary data.</text>
</comment>
<dbReference type="PROSITE" id="PS51005">
    <property type="entry name" value="NAC"/>
    <property type="match status" value="1"/>
</dbReference>
<dbReference type="AlphaFoldDB" id="A0A1R3HSK5"/>
<evidence type="ECO:0000256" key="2">
    <source>
        <dbReference type="ARBA" id="ARBA00023125"/>
    </source>
</evidence>
<sequence length="353" mass="40191">MRMENGPEGVSMVKNQDYGFWKSSTGDKAIVDGGKIIGYVNMLNFYAYNTINNNKSSNETKKKRKDVTKSSYIMYEYKLAAADRFQEWVVCKIKDTSRGEEDQSEAIWLDHLFGDLGGTQRPQEEHGNNQLVVEIQAQETMPLMTLNDEQGCEDEGGANWLDKLLDEGDTAEQESEPPQQTVQEEEEYYKLYSSRQTFQETPLAWTLNDDEHGFITKDQGGANWLDKLPSSDDGGAVTEPPPQMVQPEEEYYNLYSSRQPFLELQTKETPLSLSTLNNEHGYQTGFIAKDQGGPNWLLLSDNGGARAEQETEPPQQMVQQQDKLYSSRQPFLELQTQEETPLPWTLNPDEQHG</sequence>
<keyword evidence="1" id="KW-0805">Transcription regulation</keyword>
<evidence type="ECO:0000313" key="8">
    <source>
        <dbReference type="Proteomes" id="UP000188268"/>
    </source>
</evidence>
<dbReference type="SUPFAM" id="SSF101941">
    <property type="entry name" value="NAC domain"/>
    <property type="match status" value="1"/>
</dbReference>
<dbReference type="Gramene" id="OMO73190">
    <property type="protein sequence ID" value="OMO73190"/>
    <property type="gene ID" value="CCACVL1_17423"/>
</dbReference>
<evidence type="ECO:0000256" key="5">
    <source>
        <dbReference type="SAM" id="MobiDB-lite"/>
    </source>
</evidence>
<evidence type="ECO:0000256" key="3">
    <source>
        <dbReference type="ARBA" id="ARBA00023163"/>
    </source>
</evidence>
<organism evidence="7 8">
    <name type="scientific">Corchorus capsularis</name>
    <name type="common">Jute</name>
    <dbReference type="NCBI Taxonomy" id="210143"/>
    <lineage>
        <taxon>Eukaryota</taxon>
        <taxon>Viridiplantae</taxon>
        <taxon>Streptophyta</taxon>
        <taxon>Embryophyta</taxon>
        <taxon>Tracheophyta</taxon>
        <taxon>Spermatophyta</taxon>
        <taxon>Magnoliopsida</taxon>
        <taxon>eudicotyledons</taxon>
        <taxon>Gunneridae</taxon>
        <taxon>Pentapetalae</taxon>
        <taxon>rosids</taxon>
        <taxon>malvids</taxon>
        <taxon>Malvales</taxon>
        <taxon>Malvaceae</taxon>
        <taxon>Grewioideae</taxon>
        <taxon>Apeibeae</taxon>
        <taxon>Corchorus</taxon>
    </lineage>
</organism>
<reference evidence="7 8" key="1">
    <citation type="submission" date="2013-09" db="EMBL/GenBank/DDBJ databases">
        <title>Corchorus capsularis genome sequencing.</title>
        <authorList>
            <person name="Alam M."/>
            <person name="Haque M.S."/>
            <person name="Islam M.S."/>
            <person name="Emdad E.M."/>
            <person name="Islam M.M."/>
            <person name="Ahmed B."/>
            <person name="Halim A."/>
            <person name="Hossen Q.M.M."/>
            <person name="Hossain M.Z."/>
            <person name="Ahmed R."/>
            <person name="Khan M.M."/>
            <person name="Islam R."/>
            <person name="Rashid M.M."/>
            <person name="Khan S.A."/>
            <person name="Rahman M.S."/>
            <person name="Alam M."/>
        </authorList>
    </citation>
    <scope>NUCLEOTIDE SEQUENCE [LARGE SCALE GENOMIC DNA]</scope>
    <source>
        <strain evidence="8">cv. CVL-1</strain>
        <tissue evidence="7">Whole seedling</tissue>
    </source>
</reference>
<gene>
    <name evidence="7" type="ORF">CCACVL1_17423</name>
</gene>
<dbReference type="GO" id="GO:0003677">
    <property type="term" value="F:DNA binding"/>
    <property type="evidence" value="ECO:0007669"/>
    <property type="project" value="UniProtKB-KW"/>
</dbReference>
<dbReference type="InterPro" id="IPR003441">
    <property type="entry name" value="NAC-dom"/>
</dbReference>
<dbReference type="InterPro" id="IPR036093">
    <property type="entry name" value="NAC_dom_sf"/>
</dbReference>
<feature type="compositionally biased region" description="Polar residues" evidence="5">
    <location>
        <begin position="312"/>
        <end position="339"/>
    </location>
</feature>
<dbReference type="OrthoDB" id="1741710at2759"/>
<evidence type="ECO:0000259" key="6">
    <source>
        <dbReference type="PROSITE" id="PS51005"/>
    </source>
</evidence>
<evidence type="ECO:0000256" key="4">
    <source>
        <dbReference type="ARBA" id="ARBA00023242"/>
    </source>
</evidence>
<keyword evidence="3" id="KW-0804">Transcription</keyword>
<keyword evidence="4" id="KW-0539">Nucleus</keyword>
<proteinExistence type="predicted"/>
<dbReference type="Proteomes" id="UP000188268">
    <property type="component" value="Unassembled WGS sequence"/>
</dbReference>
<keyword evidence="8" id="KW-1185">Reference proteome</keyword>
<name>A0A1R3HSK5_COCAP</name>
<dbReference type="PANTHER" id="PTHR31719">
    <property type="entry name" value="NAC TRANSCRIPTION FACTOR 56"/>
    <property type="match status" value="1"/>
</dbReference>
<keyword evidence="2" id="KW-0238">DNA-binding</keyword>
<evidence type="ECO:0000313" key="7">
    <source>
        <dbReference type="EMBL" id="OMO73190.1"/>
    </source>
</evidence>
<dbReference type="GO" id="GO:0006355">
    <property type="term" value="P:regulation of DNA-templated transcription"/>
    <property type="evidence" value="ECO:0007669"/>
    <property type="project" value="InterPro"/>
</dbReference>
<accession>A0A1R3HSK5</accession>